<protein>
    <recommendedName>
        <fullName evidence="8">UDP-N-acetylmuramoyl-L-alanyl-D-glutamate--2,6-diaminopimelate ligase</fullName>
        <ecNumber evidence="8">6.3.2.13</ecNumber>
    </recommendedName>
    <alternativeName>
        <fullName evidence="8">Meso-A2pm-adding enzyme</fullName>
    </alternativeName>
    <alternativeName>
        <fullName evidence="8">Meso-diaminopimelate-adding enzyme</fullName>
    </alternativeName>
    <alternativeName>
        <fullName evidence="8">UDP-MurNAc-L-Ala-D-Glu:meso-diaminopimelate ligase</fullName>
    </alternativeName>
    <alternativeName>
        <fullName evidence="8">UDP-MurNAc-tripeptide synthetase</fullName>
    </alternativeName>
    <alternativeName>
        <fullName evidence="8">UDP-N-acetylmuramyl-tripeptide synthetase</fullName>
    </alternativeName>
</protein>
<evidence type="ECO:0000259" key="12">
    <source>
        <dbReference type="Pfam" id="PF08245"/>
    </source>
</evidence>
<keyword evidence="8 13" id="KW-0436">Ligase</keyword>
<keyword evidence="8" id="KW-0067">ATP-binding</keyword>
<comment type="caution">
    <text evidence="13">The sequence shown here is derived from an EMBL/GenBank/DDBJ whole genome shotgun (WGS) entry which is preliminary data.</text>
</comment>
<dbReference type="NCBIfam" id="NF001126">
    <property type="entry name" value="PRK00139.1-4"/>
    <property type="match status" value="1"/>
</dbReference>
<dbReference type="NCBIfam" id="TIGR01085">
    <property type="entry name" value="murE"/>
    <property type="match status" value="1"/>
</dbReference>
<dbReference type="Pfam" id="PF08245">
    <property type="entry name" value="Mur_ligase_M"/>
    <property type="match status" value="1"/>
</dbReference>
<dbReference type="Gene3D" id="3.90.190.20">
    <property type="entry name" value="Mur ligase, C-terminal domain"/>
    <property type="match status" value="1"/>
</dbReference>
<comment type="PTM">
    <text evidence="8">Carboxylation is probably crucial for Mg(2+) binding and, consequently, for the gamma-phosphate positioning of ATP.</text>
</comment>
<dbReference type="Gene3D" id="3.40.1390.10">
    <property type="entry name" value="MurE/MurF, N-terminal domain"/>
    <property type="match status" value="1"/>
</dbReference>
<evidence type="ECO:0000256" key="3">
    <source>
        <dbReference type="ARBA" id="ARBA00022618"/>
    </source>
</evidence>
<feature type="binding site" evidence="8">
    <location>
        <position position="384"/>
    </location>
    <ligand>
        <name>meso-2,6-diaminopimelate</name>
        <dbReference type="ChEBI" id="CHEBI:57791"/>
    </ligand>
</feature>
<proteinExistence type="inferred from homology"/>
<feature type="binding site" evidence="8">
    <location>
        <position position="186"/>
    </location>
    <ligand>
        <name>UDP-N-acetyl-alpha-D-muramoyl-L-alanyl-D-glutamate</name>
        <dbReference type="ChEBI" id="CHEBI:83900"/>
    </ligand>
</feature>
<feature type="binding site" evidence="8">
    <location>
        <position position="460"/>
    </location>
    <ligand>
        <name>meso-2,6-diaminopimelate</name>
        <dbReference type="ChEBI" id="CHEBI:57791"/>
    </ligand>
</feature>
<dbReference type="Gene3D" id="3.40.1190.10">
    <property type="entry name" value="Mur-like, catalytic domain"/>
    <property type="match status" value="1"/>
</dbReference>
<evidence type="ECO:0000259" key="10">
    <source>
        <dbReference type="Pfam" id="PF01225"/>
    </source>
</evidence>
<evidence type="ECO:0000256" key="8">
    <source>
        <dbReference type="HAMAP-Rule" id="MF_00208"/>
    </source>
</evidence>
<dbReference type="Proteomes" id="UP001444625">
    <property type="component" value="Unassembled WGS sequence"/>
</dbReference>
<feature type="binding site" evidence="8">
    <location>
        <position position="31"/>
    </location>
    <ligand>
        <name>UDP-N-acetyl-alpha-D-muramoyl-L-alanyl-D-glutamate</name>
        <dbReference type="ChEBI" id="CHEBI:83900"/>
    </ligand>
</feature>
<dbReference type="SUPFAM" id="SSF53623">
    <property type="entry name" value="MurD-like peptide ligases, catalytic domain"/>
    <property type="match status" value="1"/>
</dbReference>
<keyword evidence="4 8" id="KW-0133">Cell shape</keyword>
<dbReference type="InterPro" id="IPR000713">
    <property type="entry name" value="Mur_ligase_N"/>
</dbReference>
<dbReference type="Pfam" id="PF01225">
    <property type="entry name" value="Mur_ligase"/>
    <property type="match status" value="1"/>
</dbReference>
<evidence type="ECO:0000313" key="13">
    <source>
        <dbReference type="EMBL" id="MEN2766542.1"/>
    </source>
</evidence>
<feature type="domain" description="Mur ligase C-terminal" evidence="11">
    <location>
        <begin position="335"/>
        <end position="462"/>
    </location>
</feature>
<comment type="cofactor">
    <cofactor evidence="8">
        <name>Mg(2+)</name>
        <dbReference type="ChEBI" id="CHEBI:18420"/>
    </cofactor>
</comment>
<dbReference type="GO" id="GO:0008765">
    <property type="term" value="F:UDP-N-acetylmuramoylalanyl-D-glutamate-2,6-diaminopimelate ligase activity"/>
    <property type="evidence" value="ECO:0007669"/>
    <property type="project" value="UniProtKB-EC"/>
</dbReference>
<keyword evidence="6 8" id="KW-0131">Cell cycle</keyword>
<dbReference type="SUPFAM" id="SSF63418">
    <property type="entry name" value="MurE/MurF N-terminal domain"/>
    <property type="match status" value="1"/>
</dbReference>
<evidence type="ECO:0000256" key="4">
    <source>
        <dbReference type="ARBA" id="ARBA00022960"/>
    </source>
</evidence>
<sequence>MRLKELLSLLPFSEQFSKLYDIEINAIKMDSREIKKGDLFVCINGFSVDGHDYVEEAVQNGASVIVAEREINVSAPVLKVPDTVRFLAMAAAKYYQHPTNYVPLIGVTGTNGKTSVTYLLETIFNHNHQKTGVIGTIQMKIGSNTYPVENTTPDALFLQKTIRQMVDQGVEQVIMEVSSHALDLGRVYGCDYNIAIFTNLTQDHLDYHESMDDYLRAKSLLFAQLGNSYHTNNKKFAIINVDDSVSWRISRSTAQAIITYGIKGEAIITAKDIQLTPMGTRFLLCTPYGNADIKSNLIGNFNVYNMLAASAAAIISGISLPIIKEALQSIQGVHGRFEPIVNGQSFSVIVDYAHTPDSLENVLATIQDFAKKKVFVVVGCGGDRDRSKRPLMAQIAVKYADQAIFTSDNPRTENPQTILNDMTAGIEGSTTNFQVISDRREAIHYAIKQAQKDDIILIAGKGHETYQQIGHIKHHFDDREVALEALQAKEN</sequence>
<gene>
    <name evidence="8" type="primary">murE</name>
    <name evidence="13" type="ORF">ABC228_05025</name>
</gene>
<comment type="pathway">
    <text evidence="1 8 9">Cell wall biogenesis; peptidoglycan biosynthesis.</text>
</comment>
<evidence type="ECO:0000259" key="11">
    <source>
        <dbReference type="Pfam" id="PF02875"/>
    </source>
</evidence>
<organism evidence="13 14">
    <name type="scientific">Ornithinibacillus xuwenensis</name>
    <dbReference type="NCBI Taxonomy" id="3144668"/>
    <lineage>
        <taxon>Bacteria</taxon>
        <taxon>Bacillati</taxon>
        <taxon>Bacillota</taxon>
        <taxon>Bacilli</taxon>
        <taxon>Bacillales</taxon>
        <taxon>Bacillaceae</taxon>
        <taxon>Ornithinibacillus</taxon>
    </lineage>
</organism>
<dbReference type="PANTHER" id="PTHR23135:SF4">
    <property type="entry name" value="UDP-N-ACETYLMURAMOYL-L-ALANYL-D-GLUTAMATE--2,6-DIAMINOPIMELATE LIGASE MURE HOMOLOG, CHLOROPLASTIC"/>
    <property type="match status" value="1"/>
</dbReference>
<feature type="domain" description="Mur ligase N-terminal catalytic" evidence="10">
    <location>
        <begin position="23"/>
        <end position="95"/>
    </location>
</feature>
<feature type="binding site" evidence="8">
    <location>
        <position position="150"/>
    </location>
    <ligand>
        <name>UDP-N-acetyl-alpha-D-muramoyl-L-alanyl-D-glutamate</name>
        <dbReference type="ChEBI" id="CHEBI:83900"/>
    </ligand>
</feature>
<evidence type="ECO:0000256" key="1">
    <source>
        <dbReference type="ARBA" id="ARBA00004752"/>
    </source>
</evidence>
<evidence type="ECO:0000313" key="14">
    <source>
        <dbReference type="Proteomes" id="UP001444625"/>
    </source>
</evidence>
<dbReference type="Pfam" id="PF02875">
    <property type="entry name" value="Mur_ligase_C"/>
    <property type="match status" value="1"/>
</dbReference>
<feature type="binding site" evidence="8">
    <location>
        <position position="178"/>
    </location>
    <ligand>
        <name>UDP-N-acetyl-alpha-D-muramoyl-L-alanyl-D-glutamate</name>
        <dbReference type="ChEBI" id="CHEBI:83900"/>
    </ligand>
</feature>
<feature type="domain" description="Mur ligase central" evidence="12">
    <location>
        <begin position="107"/>
        <end position="313"/>
    </location>
</feature>
<comment type="function">
    <text evidence="8">Catalyzes the addition of meso-diaminopimelic acid to the nucleotide precursor UDP-N-acetylmuramoyl-L-alanyl-D-glutamate (UMAG) in the biosynthesis of bacterial cell-wall peptidoglycan.</text>
</comment>
<dbReference type="InterPro" id="IPR036615">
    <property type="entry name" value="Mur_ligase_C_dom_sf"/>
</dbReference>
<comment type="caution">
    <text evidence="8">Lacks conserved residue(s) required for the propagation of feature annotation.</text>
</comment>
<comment type="catalytic activity">
    <reaction evidence="8">
        <text>UDP-N-acetyl-alpha-D-muramoyl-L-alanyl-D-glutamate + meso-2,6-diaminopimelate + ATP = UDP-N-acetyl-alpha-D-muramoyl-L-alanyl-gamma-D-glutamyl-meso-2,6-diaminopimelate + ADP + phosphate + H(+)</text>
        <dbReference type="Rhea" id="RHEA:23676"/>
        <dbReference type="ChEBI" id="CHEBI:15378"/>
        <dbReference type="ChEBI" id="CHEBI:30616"/>
        <dbReference type="ChEBI" id="CHEBI:43474"/>
        <dbReference type="ChEBI" id="CHEBI:57791"/>
        <dbReference type="ChEBI" id="CHEBI:83900"/>
        <dbReference type="ChEBI" id="CHEBI:83905"/>
        <dbReference type="ChEBI" id="CHEBI:456216"/>
        <dbReference type="EC" id="6.3.2.13"/>
    </reaction>
</comment>
<reference evidence="13 14" key="1">
    <citation type="submission" date="2024-05" db="EMBL/GenBank/DDBJ databases">
        <authorList>
            <person name="Haq I."/>
            <person name="Ullah Z."/>
            <person name="Ahmad R."/>
            <person name="Li M."/>
            <person name="Tong Y."/>
        </authorList>
    </citation>
    <scope>NUCLEOTIDE SEQUENCE [LARGE SCALE GENOMIC DNA]</scope>
    <source>
        <strain evidence="13 14">16A2E</strain>
    </source>
</reference>
<evidence type="ECO:0000256" key="9">
    <source>
        <dbReference type="RuleBase" id="RU004135"/>
    </source>
</evidence>
<dbReference type="SUPFAM" id="SSF53244">
    <property type="entry name" value="MurD-like peptide ligases, peptide-binding domain"/>
    <property type="match status" value="1"/>
</dbReference>
<keyword evidence="3 8" id="KW-0132">Cell division</keyword>
<keyword evidence="8" id="KW-0963">Cytoplasm</keyword>
<dbReference type="PANTHER" id="PTHR23135">
    <property type="entry name" value="MUR LIGASE FAMILY MEMBER"/>
    <property type="match status" value="1"/>
</dbReference>
<dbReference type="EMBL" id="JBDIML010000001">
    <property type="protein sequence ID" value="MEN2766542.1"/>
    <property type="molecule type" value="Genomic_DNA"/>
</dbReference>
<dbReference type="NCBIfam" id="NF001124">
    <property type="entry name" value="PRK00139.1-2"/>
    <property type="match status" value="1"/>
</dbReference>
<accession>A0ABU9XI71</accession>
<evidence type="ECO:0000256" key="7">
    <source>
        <dbReference type="ARBA" id="ARBA00023316"/>
    </source>
</evidence>
<keyword evidence="8" id="KW-0460">Magnesium</keyword>
<evidence type="ECO:0000256" key="2">
    <source>
        <dbReference type="ARBA" id="ARBA00005898"/>
    </source>
</evidence>
<keyword evidence="8" id="KW-0547">Nucleotide-binding</keyword>
<feature type="binding site" evidence="8">
    <location>
        <begin position="408"/>
        <end position="411"/>
    </location>
    <ligand>
        <name>meso-2,6-diaminopimelate</name>
        <dbReference type="ChEBI" id="CHEBI:57791"/>
    </ligand>
</feature>
<keyword evidence="5 8" id="KW-0573">Peptidoglycan synthesis</keyword>
<feature type="modified residue" description="N6-carboxylysine" evidence="8">
    <location>
        <position position="218"/>
    </location>
</feature>
<feature type="binding site" evidence="8">
    <location>
        <begin position="109"/>
        <end position="115"/>
    </location>
    <ligand>
        <name>ATP</name>
        <dbReference type="ChEBI" id="CHEBI:30616"/>
    </ligand>
</feature>
<comment type="similarity">
    <text evidence="2 8">Belongs to the MurCDEF family. MurE subfamily.</text>
</comment>
<name>A0ABU9XI71_9BACI</name>
<keyword evidence="7 8" id="KW-0961">Cell wall biogenesis/degradation</keyword>
<dbReference type="HAMAP" id="MF_00208">
    <property type="entry name" value="MurE"/>
    <property type="match status" value="1"/>
</dbReference>
<evidence type="ECO:0000256" key="6">
    <source>
        <dbReference type="ARBA" id="ARBA00023306"/>
    </source>
</evidence>
<dbReference type="InterPro" id="IPR036565">
    <property type="entry name" value="Mur-like_cat_sf"/>
</dbReference>
<feature type="short sequence motif" description="Meso-diaminopimelate recognition motif" evidence="8">
    <location>
        <begin position="408"/>
        <end position="411"/>
    </location>
</feature>
<dbReference type="EC" id="6.3.2.13" evidence="8"/>
<evidence type="ECO:0000256" key="5">
    <source>
        <dbReference type="ARBA" id="ARBA00022984"/>
    </source>
</evidence>
<dbReference type="InterPro" id="IPR035911">
    <property type="entry name" value="MurE/MurF_N"/>
</dbReference>
<dbReference type="InterPro" id="IPR004101">
    <property type="entry name" value="Mur_ligase_C"/>
</dbReference>
<feature type="binding site" evidence="8">
    <location>
        <position position="464"/>
    </location>
    <ligand>
        <name>meso-2,6-diaminopimelate</name>
        <dbReference type="ChEBI" id="CHEBI:57791"/>
    </ligand>
</feature>
<keyword evidence="14" id="KW-1185">Reference proteome</keyword>
<dbReference type="RefSeq" id="WP_345823987.1">
    <property type="nucleotide sequence ID" value="NZ_JBDIML010000001.1"/>
</dbReference>
<dbReference type="InterPro" id="IPR005761">
    <property type="entry name" value="UDP-N-AcMur-Glu-dNH2Pim_ligase"/>
</dbReference>
<dbReference type="InterPro" id="IPR013221">
    <property type="entry name" value="Mur_ligase_cen"/>
</dbReference>
<feature type="binding site" evidence="8">
    <location>
        <begin position="151"/>
        <end position="152"/>
    </location>
    <ligand>
        <name>UDP-N-acetyl-alpha-D-muramoyl-L-alanyl-D-glutamate</name>
        <dbReference type="ChEBI" id="CHEBI:83900"/>
    </ligand>
</feature>
<comment type="subcellular location">
    <subcellularLocation>
        <location evidence="8 9">Cytoplasm</location>
    </subcellularLocation>
</comment>